<dbReference type="GO" id="GO:0000981">
    <property type="term" value="F:DNA-binding transcription factor activity, RNA polymerase II-specific"/>
    <property type="evidence" value="ECO:0007669"/>
    <property type="project" value="TreeGrafter"/>
</dbReference>
<dbReference type="Proteomes" id="UP001211907">
    <property type="component" value="Unassembled WGS sequence"/>
</dbReference>
<dbReference type="PROSITE" id="PS00344">
    <property type="entry name" value="GATA_ZN_FINGER_1"/>
    <property type="match status" value="1"/>
</dbReference>
<feature type="region of interest" description="Disordered" evidence="10">
    <location>
        <begin position="653"/>
        <end position="673"/>
    </location>
</feature>
<dbReference type="PANTHER" id="PTHR10071">
    <property type="entry name" value="TRANSCRIPTION FACTOR GATA FAMILY MEMBER"/>
    <property type="match status" value="1"/>
</dbReference>
<dbReference type="PRINTS" id="PR00619">
    <property type="entry name" value="GATAZNFINGER"/>
</dbReference>
<keyword evidence="2" id="KW-0479">Metal-binding</keyword>
<evidence type="ECO:0000256" key="1">
    <source>
        <dbReference type="ARBA" id="ARBA00004123"/>
    </source>
</evidence>
<evidence type="ECO:0000256" key="5">
    <source>
        <dbReference type="ARBA" id="ARBA00023015"/>
    </source>
</evidence>
<keyword evidence="7" id="KW-0539">Nucleus</keyword>
<feature type="compositionally biased region" description="Low complexity" evidence="10">
    <location>
        <begin position="113"/>
        <end position="131"/>
    </location>
</feature>
<keyword evidence="9" id="KW-0175">Coiled coil</keyword>
<evidence type="ECO:0000256" key="10">
    <source>
        <dbReference type="SAM" id="MobiDB-lite"/>
    </source>
</evidence>
<keyword evidence="5" id="KW-0805">Transcription regulation</keyword>
<feature type="region of interest" description="Disordered" evidence="10">
    <location>
        <begin position="295"/>
        <end position="318"/>
    </location>
</feature>
<feature type="compositionally biased region" description="Low complexity" evidence="10">
    <location>
        <begin position="96"/>
        <end position="107"/>
    </location>
</feature>
<feature type="domain" description="GATA-type" evidence="11">
    <location>
        <begin position="804"/>
        <end position="851"/>
    </location>
</feature>
<keyword evidence="3 8" id="KW-0863">Zinc-finger</keyword>
<evidence type="ECO:0000259" key="11">
    <source>
        <dbReference type="PROSITE" id="PS50114"/>
    </source>
</evidence>
<accession>A0AAD5XH18</accession>
<dbReference type="InterPro" id="IPR039355">
    <property type="entry name" value="Transcription_factor_GATA"/>
</dbReference>
<keyword evidence="13" id="KW-1185">Reference proteome</keyword>
<dbReference type="Pfam" id="PF00320">
    <property type="entry name" value="GATA"/>
    <property type="match status" value="1"/>
</dbReference>
<dbReference type="GO" id="GO:0008270">
    <property type="term" value="F:zinc ion binding"/>
    <property type="evidence" value="ECO:0007669"/>
    <property type="project" value="UniProtKB-KW"/>
</dbReference>
<comment type="subcellular location">
    <subcellularLocation>
        <location evidence="1">Nucleus</location>
    </subcellularLocation>
</comment>
<keyword evidence="4" id="KW-0862">Zinc</keyword>
<dbReference type="EMBL" id="JADGJH010000601">
    <property type="protein sequence ID" value="KAJ3125607.1"/>
    <property type="molecule type" value="Genomic_DNA"/>
</dbReference>
<feature type="compositionally biased region" description="Low complexity" evidence="10">
    <location>
        <begin position="704"/>
        <end position="723"/>
    </location>
</feature>
<evidence type="ECO:0000313" key="12">
    <source>
        <dbReference type="EMBL" id="KAJ3125607.1"/>
    </source>
</evidence>
<dbReference type="GO" id="GO:0000122">
    <property type="term" value="P:negative regulation of transcription by RNA polymerase II"/>
    <property type="evidence" value="ECO:0007669"/>
    <property type="project" value="TreeGrafter"/>
</dbReference>
<dbReference type="SUPFAM" id="SSF57716">
    <property type="entry name" value="Glucocorticoid receptor-like (DNA-binding domain)"/>
    <property type="match status" value="1"/>
</dbReference>
<feature type="region of interest" description="Disordered" evidence="10">
    <location>
        <begin position="882"/>
        <end position="901"/>
    </location>
</feature>
<feature type="region of interest" description="Disordered" evidence="10">
    <location>
        <begin position="95"/>
        <end position="131"/>
    </location>
</feature>
<dbReference type="GO" id="GO:0005634">
    <property type="term" value="C:nucleus"/>
    <property type="evidence" value="ECO:0007669"/>
    <property type="project" value="UniProtKB-SubCell"/>
</dbReference>
<evidence type="ECO:0000313" key="13">
    <source>
        <dbReference type="Proteomes" id="UP001211907"/>
    </source>
</evidence>
<protein>
    <recommendedName>
        <fullName evidence="11">GATA-type domain-containing protein</fullName>
    </recommendedName>
</protein>
<evidence type="ECO:0000256" key="4">
    <source>
        <dbReference type="ARBA" id="ARBA00022833"/>
    </source>
</evidence>
<dbReference type="PROSITE" id="PS50114">
    <property type="entry name" value="GATA_ZN_FINGER_2"/>
    <property type="match status" value="1"/>
</dbReference>
<dbReference type="AlphaFoldDB" id="A0AAD5XH18"/>
<dbReference type="Pfam" id="PF08550">
    <property type="entry name" value="GATA_AreA"/>
    <property type="match status" value="1"/>
</dbReference>
<feature type="coiled-coil region" evidence="9">
    <location>
        <begin position="349"/>
        <end position="385"/>
    </location>
</feature>
<dbReference type="PANTHER" id="PTHR10071:SF281">
    <property type="entry name" value="BOX A-BINDING FACTOR-RELATED"/>
    <property type="match status" value="1"/>
</dbReference>
<feature type="region of interest" description="Disordered" evidence="10">
    <location>
        <begin position="686"/>
        <end position="769"/>
    </location>
</feature>
<dbReference type="CDD" id="cd00202">
    <property type="entry name" value="ZnF_GATA"/>
    <property type="match status" value="1"/>
</dbReference>
<dbReference type="InterPro" id="IPR000679">
    <property type="entry name" value="Znf_GATA"/>
</dbReference>
<gene>
    <name evidence="12" type="ORF">HK100_010724</name>
</gene>
<dbReference type="InterPro" id="IPR013860">
    <property type="entry name" value="AreA_GATA"/>
</dbReference>
<proteinExistence type="predicted"/>
<sequence length="901" mass="96910">MDPAYSRGQAGGEPVSPAIAAVQVQVAPHSNTLSATNSNSNNNNNSNNKKAVYKMLFDNHLHSSLLSSVAHHSQGAATADARRASVHNNNVDKLAAAESSPAASSPASPTPSLPSSNIATQPASTPPSNTASTTLLSATAVIVPALPPLNEVEEDSKRYLDFAKLLAARTKDPLDSQDVWKLCTRAKHAIEGGERLENLSWRLFEMSLSKERKAKREEGMKLDLDFNPFMLKTRIRTSTPIPTGTPAVTAAIAASKAAKEAAVSVADVAQTSINPAVSQSVNMQIDRASFSLFPESPEAAPQDASPDGNLTDSDDDDEFSIQKTRPAESLPQFEANSFNHFTVQPGSGLLAQQQQLQQLQMLQQRIQQQKRLEQLQLQQQQIIQQQQALGMLPAYAAMMQQHQQQQQKLFQQQAALAAVGAQQGFFMPQQNQQQNFPMFSGNFGDLMNGVASSTESSSPIMRVESEASLAGSSSRNSSGLGLAANRTYGSASSLQKLDGAAIGIPAANGMMIEPDQALVYDFLLDAEFGLPQFGLPREQPLLQQHQQSAGLQNKSLSVADMTSYYKAMQMSNGTFPTVEESVRPQQQHFMPIQENFGTIIPERIVGGQPPTKKRQLNDLSSSFDNVASFFQQQSGQQQPHSQQYQQQPPLDIHKLTWPNQTPSKSPPPRPSSLVSLEQAATLATKQILSNQPPQPVGKLPKSFSTTNLPSTSSAAAAAKSNTTRRQVTIPAPAVKQRAPSQPGAPRPVTVTTPSPTLAKPPKQLPVASTATPNTVSTANLDSAAIPGFDSTMGGTSGEPEIIVCKNCSATQTPLWRRDAEGGTICNACGLFYKLHGVQRPVALRRDVIRKRNRIKKAGGRSSSGSSGSKKERVVAQVYMMKEEAVVEDDEDDDDDGDFLGV</sequence>
<dbReference type="Gene3D" id="3.30.50.10">
    <property type="entry name" value="Erythroid Transcription Factor GATA-1, subunit A"/>
    <property type="match status" value="1"/>
</dbReference>
<dbReference type="GO" id="GO:0000978">
    <property type="term" value="F:RNA polymerase II cis-regulatory region sequence-specific DNA binding"/>
    <property type="evidence" value="ECO:0007669"/>
    <property type="project" value="TreeGrafter"/>
</dbReference>
<dbReference type="InterPro" id="IPR013088">
    <property type="entry name" value="Znf_NHR/GATA"/>
</dbReference>
<comment type="caution">
    <text evidence="12">The sequence shown here is derived from an EMBL/GenBank/DDBJ whole genome shotgun (WGS) entry which is preliminary data.</text>
</comment>
<keyword evidence="6" id="KW-0804">Transcription</keyword>
<evidence type="ECO:0000256" key="6">
    <source>
        <dbReference type="ARBA" id="ARBA00023163"/>
    </source>
</evidence>
<name>A0AAD5XH18_9FUNG</name>
<dbReference type="SMART" id="SM00401">
    <property type="entry name" value="ZnF_GATA"/>
    <property type="match status" value="1"/>
</dbReference>
<feature type="compositionally biased region" description="Low complexity" evidence="10">
    <location>
        <begin position="746"/>
        <end position="756"/>
    </location>
</feature>
<evidence type="ECO:0000256" key="3">
    <source>
        <dbReference type="ARBA" id="ARBA00022771"/>
    </source>
</evidence>
<evidence type="ECO:0000256" key="9">
    <source>
        <dbReference type="SAM" id="Coils"/>
    </source>
</evidence>
<reference evidence="12" key="1">
    <citation type="submission" date="2020-05" db="EMBL/GenBank/DDBJ databases">
        <title>Phylogenomic resolution of chytrid fungi.</title>
        <authorList>
            <person name="Stajich J.E."/>
            <person name="Amses K."/>
            <person name="Simmons R."/>
            <person name="Seto K."/>
            <person name="Myers J."/>
            <person name="Bonds A."/>
            <person name="Quandt C.A."/>
            <person name="Barry K."/>
            <person name="Liu P."/>
            <person name="Grigoriev I."/>
            <person name="Longcore J.E."/>
            <person name="James T.Y."/>
        </authorList>
    </citation>
    <scope>NUCLEOTIDE SEQUENCE</scope>
    <source>
        <strain evidence="12">JEL0513</strain>
    </source>
</reference>
<feature type="region of interest" description="Disordered" evidence="10">
    <location>
        <begin position="852"/>
        <end position="873"/>
    </location>
</feature>
<dbReference type="FunFam" id="3.30.50.10:FF:000007">
    <property type="entry name" value="Nitrogen regulatory AreA, N-terminal"/>
    <property type="match status" value="1"/>
</dbReference>
<evidence type="ECO:0000256" key="8">
    <source>
        <dbReference type="PROSITE-ProRule" id="PRU00094"/>
    </source>
</evidence>
<feature type="compositionally biased region" description="Acidic residues" evidence="10">
    <location>
        <begin position="885"/>
        <end position="901"/>
    </location>
</feature>
<dbReference type="GO" id="GO:0045944">
    <property type="term" value="P:positive regulation of transcription by RNA polymerase II"/>
    <property type="evidence" value="ECO:0007669"/>
    <property type="project" value="TreeGrafter"/>
</dbReference>
<evidence type="ECO:0000256" key="2">
    <source>
        <dbReference type="ARBA" id="ARBA00022723"/>
    </source>
</evidence>
<organism evidence="12 13">
    <name type="scientific">Physocladia obscura</name>
    <dbReference type="NCBI Taxonomy" id="109957"/>
    <lineage>
        <taxon>Eukaryota</taxon>
        <taxon>Fungi</taxon>
        <taxon>Fungi incertae sedis</taxon>
        <taxon>Chytridiomycota</taxon>
        <taxon>Chytridiomycota incertae sedis</taxon>
        <taxon>Chytridiomycetes</taxon>
        <taxon>Chytridiales</taxon>
        <taxon>Chytriomycetaceae</taxon>
        <taxon>Physocladia</taxon>
    </lineage>
</organism>
<evidence type="ECO:0000256" key="7">
    <source>
        <dbReference type="ARBA" id="ARBA00023242"/>
    </source>
</evidence>